<evidence type="ECO:0000313" key="6">
    <source>
        <dbReference type="EMBL" id="OQO00067.1"/>
    </source>
</evidence>
<reference evidence="7" key="1">
    <citation type="submission" date="2017-03" db="EMBL/GenBank/DDBJ databases">
        <title>Genomes of endolithic fungi from Antarctica.</title>
        <authorList>
            <person name="Coleine C."/>
            <person name="Masonjones S."/>
            <person name="Stajich J.E."/>
        </authorList>
    </citation>
    <scope>NUCLEOTIDE SEQUENCE [LARGE SCALE GENOMIC DNA]</scope>
    <source>
        <strain evidence="7">CCFEE 5527</strain>
    </source>
</reference>
<dbReference type="GO" id="GO:0008270">
    <property type="term" value="F:zinc ion binding"/>
    <property type="evidence" value="ECO:0007669"/>
    <property type="project" value="UniProtKB-KW"/>
</dbReference>
<feature type="compositionally biased region" description="Polar residues" evidence="4">
    <location>
        <begin position="477"/>
        <end position="491"/>
    </location>
</feature>
<proteinExistence type="predicted"/>
<feature type="domain" description="Zinc finger PHD-type" evidence="5">
    <location>
        <begin position="658"/>
        <end position="704"/>
    </location>
</feature>
<dbReference type="STRING" id="1507870.A0A1V8SLM2"/>
<comment type="caution">
    <text evidence="6">The sequence shown here is derived from an EMBL/GenBank/DDBJ whole genome shotgun (WGS) entry which is preliminary data.</text>
</comment>
<dbReference type="CDD" id="cd15489">
    <property type="entry name" value="PHD_SF"/>
    <property type="match status" value="1"/>
</dbReference>
<evidence type="ECO:0000256" key="4">
    <source>
        <dbReference type="SAM" id="MobiDB-lite"/>
    </source>
</evidence>
<dbReference type="Gene3D" id="3.30.40.10">
    <property type="entry name" value="Zinc/RING finger domain, C3HC4 (zinc finger)"/>
    <property type="match status" value="1"/>
</dbReference>
<evidence type="ECO:0000259" key="5">
    <source>
        <dbReference type="SMART" id="SM00249"/>
    </source>
</evidence>
<dbReference type="Proteomes" id="UP000192596">
    <property type="component" value="Unassembled WGS sequence"/>
</dbReference>
<dbReference type="CDD" id="cd21552">
    <property type="entry name" value="VEFS-box_ctSUZ12-like"/>
    <property type="match status" value="1"/>
</dbReference>
<dbReference type="InterPro" id="IPR013083">
    <property type="entry name" value="Znf_RING/FYVE/PHD"/>
</dbReference>
<dbReference type="InterPro" id="IPR011011">
    <property type="entry name" value="Znf_FYVE_PHD"/>
</dbReference>
<dbReference type="SMART" id="SM00249">
    <property type="entry name" value="PHD"/>
    <property type="match status" value="1"/>
</dbReference>
<dbReference type="AlphaFoldDB" id="A0A1V8SLM2"/>
<dbReference type="SUPFAM" id="SSF57903">
    <property type="entry name" value="FYVE/PHD zinc finger"/>
    <property type="match status" value="1"/>
</dbReference>
<accession>A0A1V8SLM2</accession>
<organism evidence="6 7">
    <name type="scientific">Cryoendolithus antarcticus</name>
    <dbReference type="NCBI Taxonomy" id="1507870"/>
    <lineage>
        <taxon>Eukaryota</taxon>
        <taxon>Fungi</taxon>
        <taxon>Dikarya</taxon>
        <taxon>Ascomycota</taxon>
        <taxon>Pezizomycotina</taxon>
        <taxon>Dothideomycetes</taxon>
        <taxon>Dothideomycetidae</taxon>
        <taxon>Cladosporiales</taxon>
        <taxon>Cladosporiaceae</taxon>
        <taxon>Cryoendolithus</taxon>
    </lineage>
</organism>
<keyword evidence="1" id="KW-0479">Metal-binding</keyword>
<dbReference type="InterPro" id="IPR001965">
    <property type="entry name" value="Znf_PHD"/>
</dbReference>
<name>A0A1V8SLM2_9PEZI</name>
<evidence type="ECO:0000256" key="1">
    <source>
        <dbReference type="ARBA" id="ARBA00022723"/>
    </source>
</evidence>
<evidence type="ECO:0000313" key="7">
    <source>
        <dbReference type="Proteomes" id="UP000192596"/>
    </source>
</evidence>
<keyword evidence="7" id="KW-1185">Reference proteome</keyword>
<sequence length="714" mass="79689">MVESAAHRKLIGNAYLARELATRNPSFLRRNLRRALDGHKRNLAALRSKDTGDPGLLDDMVATGCRDAGWNYPTPEMLKDLVKGQKPVLQIAGLQLRRVDGEGGGRHGAETKRASPVKQANNELDWLPDASVDFHTECRVTARILQPAVPAREVYIETKAGTIESSATTSSPRRFDIALEKPILIEVEQLYTTIDSGHVGVNKWKQSIPLDYELLLEIKCRDLHGTTEFLELLEGRRPNAEHLSRSDREGVVKLNCSTFPGCPPAGKLIPMKRRQGHKSLDLKYGAALSMGWLRQQDTPLERYNRLARDYKVKSGQLPTPDTSDQMEITPPDYVITYVYQQAQHVCKHLRCPLCAVPGMPGVAHTDFDRLHMHLLLHHGHFHFEIEHSKDSPSLVEKTIILSVTARTREILREPSPGDEETWIAPSRPFDEKAYLTGKDTWTNHQQPQKRTTKATKTNGRKSANVSPSKPSKPADTPQHQMNSVIPPTSTIRLHPVPDVPGIRFYAPISKRPLTPGSLLPSLNSSSINLTWLSQRLHDDINDLPISDATKEFWKAWNAHLDSENLCGEVYLAGSLERFKQKWRTETAGRWKDDFHEFVKRLARHGIVGQEASDALLSDTANALTNVIGDYGVKPHTNGVPSSGHRSKPFTGTTPAVRTCTCGKAVTSNRGIIICDDTGCKRVHFHMDCVRLDTREAGWRCAECRAGDGNGCKSM</sequence>
<protein>
    <recommendedName>
        <fullName evidence="5">Zinc finger PHD-type domain-containing protein</fullName>
    </recommendedName>
</protein>
<dbReference type="PROSITE" id="PS01359">
    <property type="entry name" value="ZF_PHD_1"/>
    <property type="match status" value="1"/>
</dbReference>
<feature type="region of interest" description="Disordered" evidence="4">
    <location>
        <begin position="438"/>
        <end position="494"/>
    </location>
</feature>
<feature type="compositionally biased region" description="Polar residues" evidence="4">
    <location>
        <begin position="439"/>
        <end position="469"/>
    </location>
</feature>
<dbReference type="EMBL" id="NAJO01000037">
    <property type="protein sequence ID" value="OQO00067.1"/>
    <property type="molecule type" value="Genomic_DNA"/>
</dbReference>
<gene>
    <name evidence="6" type="ORF">B0A48_14270</name>
</gene>
<evidence type="ECO:0000256" key="3">
    <source>
        <dbReference type="ARBA" id="ARBA00022833"/>
    </source>
</evidence>
<keyword evidence="3" id="KW-0862">Zinc</keyword>
<dbReference type="InParanoid" id="A0A1V8SLM2"/>
<evidence type="ECO:0000256" key="2">
    <source>
        <dbReference type="ARBA" id="ARBA00022771"/>
    </source>
</evidence>
<dbReference type="OrthoDB" id="166746at2759"/>
<dbReference type="InterPro" id="IPR019786">
    <property type="entry name" value="Zinc_finger_PHD-type_CS"/>
</dbReference>
<keyword evidence="2" id="KW-0863">Zinc-finger</keyword>